<dbReference type="PANTHER" id="PTHR31400:SF1">
    <property type="entry name" value="PROTEIN GUCD1"/>
    <property type="match status" value="1"/>
</dbReference>
<protein>
    <submittedName>
        <fullName evidence="2">Protein GUCD1-like</fullName>
    </submittedName>
</protein>
<organism evidence="1 2">
    <name type="scientific">Saccoglossus kowalevskii</name>
    <name type="common">Acorn worm</name>
    <dbReference type="NCBI Taxonomy" id="10224"/>
    <lineage>
        <taxon>Eukaryota</taxon>
        <taxon>Metazoa</taxon>
        <taxon>Hemichordata</taxon>
        <taxon>Enteropneusta</taxon>
        <taxon>Harrimaniidae</taxon>
        <taxon>Saccoglossus</taxon>
    </lineage>
</organism>
<dbReference type="GeneID" id="102800484"/>
<keyword evidence="1" id="KW-1185">Reference proteome</keyword>
<sequence>MTDVCKSVNIPVPHVIQQTQWDCGLACAQMALRHHLQDSYSVEQFTAICQDLDFNESVWTIDIAHIMTKYNIKHHLYTQTLGVDSRYKKQDFYEDTFDEDEKRVNNLFSNAEHLGIKAIKRSVTLREIHQHLSENHIAIVLVNSDLLKCKICREELELNQEGSSWHWMFSCCTSTSYAGHFIVVCGYDKTEKTIFYKNPSSYSELCICSSKDFDKARKSYGTDEDILFLYSK</sequence>
<evidence type="ECO:0000313" key="2">
    <source>
        <dbReference type="RefSeq" id="XP_006819996.1"/>
    </source>
</evidence>
<dbReference type="PANTHER" id="PTHR31400">
    <property type="entry name" value="GUANYLYL CYCLASE DOMAIN CONTAINING PROTEIN 1 GUCD1"/>
    <property type="match status" value="1"/>
</dbReference>
<dbReference type="InterPro" id="IPR018616">
    <property type="entry name" value="GUCD1"/>
</dbReference>
<dbReference type="Gene3D" id="3.90.70.10">
    <property type="entry name" value="Cysteine proteinases"/>
    <property type="match status" value="1"/>
</dbReference>
<dbReference type="RefSeq" id="XP_006819996.1">
    <property type="nucleotide sequence ID" value="XM_006819933.1"/>
</dbReference>
<evidence type="ECO:0000313" key="1">
    <source>
        <dbReference type="Proteomes" id="UP000694865"/>
    </source>
</evidence>
<reference evidence="2" key="1">
    <citation type="submission" date="2025-08" db="UniProtKB">
        <authorList>
            <consortium name="RefSeq"/>
        </authorList>
    </citation>
    <scope>IDENTIFICATION</scope>
    <source>
        <tissue evidence="2">Testes</tissue>
    </source>
</reference>
<name>A0ABM0MJ05_SACKO</name>
<dbReference type="Proteomes" id="UP000694865">
    <property type="component" value="Unplaced"/>
</dbReference>
<accession>A0ABM0MJ05</accession>
<gene>
    <name evidence="2" type="primary">LOC102800484</name>
</gene>
<dbReference type="Pfam" id="PF09778">
    <property type="entry name" value="Guanylate_cyc_2"/>
    <property type="match status" value="1"/>
</dbReference>
<proteinExistence type="predicted"/>